<dbReference type="InterPro" id="IPR008162">
    <property type="entry name" value="Pyrophosphatase"/>
</dbReference>
<comment type="cofactor">
    <cofactor evidence="1">
        <name>Mg(2+)</name>
        <dbReference type="ChEBI" id="CHEBI:18420"/>
    </cofactor>
</comment>
<dbReference type="NCBIfam" id="NF001886">
    <property type="entry name" value="PRK00642.1"/>
    <property type="match status" value="1"/>
</dbReference>
<evidence type="ECO:0000256" key="1">
    <source>
        <dbReference type="ARBA" id="ARBA00001946"/>
    </source>
</evidence>
<accession>A0A0B4R398</accession>
<sequence>MESTAAATAAAAATNVAEPGTVDTARAAGTPLKGDAPAQPSYPVGATRIEVPIPDTYRYRAHPWHGLPVGDQAPNVVTAYIEIVPSDTVKFELDKVSGFLKVDRPQKYSNVTPSMYGFIPQTYCGKRIAQHAGVERGDGDPLDVCVLSDRAISHGDFIVRVVPIGGLCLIDKGEADDKIIAYVAQDEFFHGWRTLSDAPQSIIERLQHYFLTYKMPPGWKTASELRFTYERDEALKVINLAMEDYKEHMAETAPKAKL</sequence>
<evidence type="ECO:0000256" key="3">
    <source>
        <dbReference type="ARBA" id="ARBA00012146"/>
    </source>
</evidence>
<dbReference type="Gene3D" id="3.90.80.10">
    <property type="entry name" value="Inorganic pyrophosphatase"/>
    <property type="match status" value="1"/>
</dbReference>
<dbReference type="GO" id="GO:0000287">
    <property type="term" value="F:magnesium ion binding"/>
    <property type="evidence" value="ECO:0007669"/>
    <property type="project" value="InterPro"/>
</dbReference>
<keyword evidence="5 7" id="KW-0378">Hydrolase</keyword>
<dbReference type="AlphaFoldDB" id="A0A0B4R398"/>
<evidence type="ECO:0000256" key="2">
    <source>
        <dbReference type="ARBA" id="ARBA00006220"/>
    </source>
</evidence>
<dbReference type="InterPro" id="IPR036649">
    <property type="entry name" value="Pyrophosphatase_sf"/>
</dbReference>
<evidence type="ECO:0000256" key="6">
    <source>
        <dbReference type="ARBA" id="ARBA00022842"/>
    </source>
</evidence>
<reference evidence="7" key="1">
    <citation type="journal article" date="2015" name="Mol. Biol. Evol.">
        <title>Lateral gene transfer and gene duplication played a key role in the evolution of Mastigamoeba balamuthi hydrogenosomes.</title>
        <authorList>
            <person name="Nyvltova E."/>
            <person name="Stairs C.W."/>
            <person name="Hrdy I."/>
            <person name="Ridl J."/>
            <person name="Mach J."/>
            <person name="Paces J."/>
            <person name="Roger A.J."/>
            <person name="Tachezy J."/>
        </authorList>
    </citation>
    <scope>NUCLEOTIDE SEQUENCE</scope>
</reference>
<dbReference type="PROSITE" id="PS00387">
    <property type="entry name" value="PPASE"/>
    <property type="match status" value="1"/>
</dbReference>
<name>A0A0B4R398_MASBA</name>
<comment type="similarity">
    <text evidence="2">Belongs to the PPase family.</text>
</comment>
<evidence type="ECO:0000256" key="5">
    <source>
        <dbReference type="ARBA" id="ARBA00022801"/>
    </source>
</evidence>
<dbReference type="Pfam" id="PF00719">
    <property type="entry name" value="Pyrophosphatase"/>
    <property type="match status" value="1"/>
</dbReference>
<dbReference type="PANTHER" id="PTHR10286">
    <property type="entry name" value="INORGANIC PYROPHOSPHATASE"/>
    <property type="match status" value="1"/>
</dbReference>
<dbReference type="EMBL" id="KJ558423">
    <property type="protein sequence ID" value="AIW52593.1"/>
    <property type="molecule type" value="mRNA"/>
</dbReference>
<dbReference type="VEuPathDB" id="AmoebaDB:MBAL_002641"/>
<dbReference type="GO" id="GO:0004427">
    <property type="term" value="F:inorganic diphosphate phosphatase activity"/>
    <property type="evidence" value="ECO:0007669"/>
    <property type="project" value="UniProtKB-EC"/>
</dbReference>
<dbReference type="GO" id="GO:0005737">
    <property type="term" value="C:cytoplasm"/>
    <property type="evidence" value="ECO:0007669"/>
    <property type="project" value="InterPro"/>
</dbReference>
<keyword evidence="6" id="KW-0460">Magnesium</keyword>
<evidence type="ECO:0000256" key="4">
    <source>
        <dbReference type="ARBA" id="ARBA00022723"/>
    </source>
</evidence>
<organism evidence="7">
    <name type="scientific">Mastigamoeba balamuthi</name>
    <name type="common">Phreatamoeba balamuthi</name>
    <dbReference type="NCBI Taxonomy" id="108607"/>
    <lineage>
        <taxon>Eukaryota</taxon>
        <taxon>Amoebozoa</taxon>
        <taxon>Evosea</taxon>
        <taxon>Archamoebae</taxon>
        <taxon>Mastigamoebida</taxon>
        <taxon>Mastigamoebidae</taxon>
        <taxon>Mastigamoeba</taxon>
    </lineage>
</organism>
<proteinExistence type="evidence at transcript level"/>
<dbReference type="GO" id="GO:0006796">
    <property type="term" value="P:phosphate-containing compound metabolic process"/>
    <property type="evidence" value="ECO:0007669"/>
    <property type="project" value="InterPro"/>
</dbReference>
<evidence type="ECO:0000313" key="7">
    <source>
        <dbReference type="EMBL" id="AIW52593.1"/>
    </source>
</evidence>
<protein>
    <recommendedName>
        <fullName evidence="3">inorganic diphosphatase</fullName>
        <ecNumber evidence="3">3.6.1.1</ecNumber>
    </recommendedName>
</protein>
<dbReference type="EC" id="3.6.1.1" evidence="3"/>
<dbReference type="SUPFAM" id="SSF50324">
    <property type="entry name" value="Inorganic pyrophosphatase"/>
    <property type="match status" value="1"/>
</dbReference>
<keyword evidence="4" id="KW-0479">Metal-binding</keyword>